<dbReference type="GO" id="GO:0051287">
    <property type="term" value="F:NAD binding"/>
    <property type="evidence" value="ECO:0007669"/>
    <property type="project" value="InterPro"/>
</dbReference>
<dbReference type="PIRSF" id="PIRSF000103">
    <property type="entry name" value="HIBADH"/>
    <property type="match status" value="1"/>
</dbReference>
<dbReference type="SUPFAM" id="SSF51735">
    <property type="entry name" value="NAD(P)-binding Rossmann-fold domains"/>
    <property type="match status" value="1"/>
</dbReference>
<dbReference type="InterPro" id="IPR015815">
    <property type="entry name" value="HIBADH-related"/>
</dbReference>
<feature type="active site" evidence="3">
    <location>
        <position position="189"/>
    </location>
</feature>
<dbReference type="PANTHER" id="PTHR43580">
    <property type="entry name" value="OXIDOREDUCTASE GLYR1-RELATED"/>
    <property type="match status" value="1"/>
</dbReference>
<dbReference type="GO" id="GO:0050661">
    <property type="term" value="F:NADP binding"/>
    <property type="evidence" value="ECO:0007669"/>
    <property type="project" value="InterPro"/>
</dbReference>
<evidence type="ECO:0000313" key="7">
    <source>
        <dbReference type="Proteomes" id="UP000705867"/>
    </source>
</evidence>
<dbReference type="InterPro" id="IPR006115">
    <property type="entry name" value="6PGDH_NADP-bd"/>
</dbReference>
<name>A0A953JB74_9BACT</name>
<dbReference type="InterPro" id="IPR008927">
    <property type="entry name" value="6-PGluconate_DH-like_C_sf"/>
</dbReference>
<dbReference type="InterPro" id="IPR036291">
    <property type="entry name" value="NAD(P)-bd_dom_sf"/>
</dbReference>
<evidence type="ECO:0000256" key="2">
    <source>
        <dbReference type="ARBA" id="ARBA00023027"/>
    </source>
</evidence>
<reference evidence="6" key="1">
    <citation type="journal article" date="2021" name="bioRxiv">
        <title>Unraveling nitrogen, sulfur and carbon metabolic pathways and microbial community transcriptional responses to substrate deprivation and toxicity stresses in a bioreactor mimicking anoxic brackish coastal sediment conditions.</title>
        <authorList>
            <person name="Martins P.D."/>
            <person name="Echeveste M.J."/>
            <person name="Arshad A."/>
            <person name="Kurth J."/>
            <person name="Ouboter H."/>
            <person name="Jetten M.S.M."/>
            <person name="Welte C.U."/>
        </authorList>
    </citation>
    <scope>NUCLEOTIDE SEQUENCE</scope>
    <source>
        <strain evidence="6">MAG_39</strain>
    </source>
</reference>
<dbReference type="AlphaFoldDB" id="A0A953JB74"/>
<dbReference type="Proteomes" id="UP000705867">
    <property type="component" value="Unassembled WGS sequence"/>
</dbReference>
<reference evidence="6" key="2">
    <citation type="submission" date="2021-08" db="EMBL/GenBank/DDBJ databases">
        <authorList>
            <person name="Dalcin Martins P."/>
        </authorList>
    </citation>
    <scope>NUCLEOTIDE SEQUENCE</scope>
    <source>
        <strain evidence="6">MAG_39</strain>
    </source>
</reference>
<dbReference type="InterPro" id="IPR029154">
    <property type="entry name" value="HIBADH-like_NADP-bd"/>
</dbReference>
<feature type="domain" description="6-phosphogluconate dehydrogenase NADP-binding" evidence="4">
    <location>
        <begin position="25"/>
        <end position="180"/>
    </location>
</feature>
<evidence type="ECO:0000256" key="1">
    <source>
        <dbReference type="ARBA" id="ARBA00023002"/>
    </source>
</evidence>
<accession>A0A953JB74</accession>
<dbReference type="Gene3D" id="3.40.50.720">
    <property type="entry name" value="NAD(P)-binding Rossmann-like Domain"/>
    <property type="match status" value="1"/>
</dbReference>
<dbReference type="Gene3D" id="1.10.1040.10">
    <property type="entry name" value="N-(1-d-carboxylethyl)-l-norvaline Dehydrogenase, domain 2"/>
    <property type="match status" value="1"/>
</dbReference>
<evidence type="ECO:0000256" key="3">
    <source>
        <dbReference type="PIRSR" id="PIRSR000103-1"/>
    </source>
</evidence>
<dbReference type="EMBL" id="JAIOIV010000010">
    <property type="protein sequence ID" value="MBZ0154701.1"/>
    <property type="molecule type" value="Genomic_DNA"/>
</dbReference>
<dbReference type="InterPro" id="IPR051265">
    <property type="entry name" value="HIBADH-related_NP60_sf"/>
</dbReference>
<comment type="caution">
    <text evidence="6">The sequence shown here is derived from an EMBL/GenBank/DDBJ whole genome shotgun (WGS) entry which is preliminary data.</text>
</comment>
<dbReference type="PANTHER" id="PTHR43580:SF2">
    <property type="entry name" value="CYTOKINE-LIKE NUCLEAR FACTOR N-PAC"/>
    <property type="match status" value="1"/>
</dbReference>
<dbReference type="SUPFAM" id="SSF48179">
    <property type="entry name" value="6-phosphogluconate dehydrogenase C-terminal domain-like"/>
    <property type="match status" value="1"/>
</dbReference>
<feature type="domain" description="3-hydroxyisobutyrate dehydrogenase-like NAD-binding" evidence="5">
    <location>
        <begin position="186"/>
        <end position="302"/>
    </location>
</feature>
<protein>
    <submittedName>
        <fullName evidence="6">NAD(P)-dependent oxidoreductase</fullName>
    </submittedName>
</protein>
<gene>
    <name evidence="6" type="ORF">K8I29_00625</name>
</gene>
<dbReference type="Pfam" id="PF03446">
    <property type="entry name" value="NAD_binding_2"/>
    <property type="match status" value="1"/>
</dbReference>
<sequence>MHRFIRSTTIDHFSFSGQTEDPMKAGFIGLGHLGKAMAKRLLSEGVELVVWNRTKEKATDLGVEVAASPVRLTEKSDILFLNLFDSNAVQSVLTGDEGVLEGSCEGKIVIDTSTNHFEAAQCFHELLKGAGAFYLESPVLGSVIPASQGNLTVLVSGEQSAFEAARPYLEKIGKNIFFLGEPALATKMKLANNLVLGTLMATLAEAVAFGEASGIEKERVLDILAAGAGNSAVLTAKREKLLKEDFSAHFSSALIYKDLHYLQDLAWSLRRPLFTGSAAKELYGMVLAKEMDTLDFSAVYRIMKEY</sequence>
<evidence type="ECO:0000313" key="6">
    <source>
        <dbReference type="EMBL" id="MBZ0154701.1"/>
    </source>
</evidence>
<proteinExistence type="predicted"/>
<keyword evidence="2" id="KW-0520">NAD</keyword>
<organism evidence="6 7">
    <name type="scientific">Candidatus Nitrobium versatile</name>
    <dbReference type="NCBI Taxonomy" id="2884831"/>
    <lineage>
        <taxon>Bacteria</taxon>
        <taxon>Pseudomonadati</taxon>
        <taxon>Nitrospirota</taxon>
        <taxon>Nitrospiria</taxon>
        <taxon>Nitrospirales</taxon>
        <taxon>Nitrospiraceae</taxon>
        <taxon>Candidatus Nitrobium</taxon>
    </lineage>
</organism>
<evidence type="ECO:0000259" key="5">
    <source>
        <dbReference type="Pfam" id="PF14833"/>
    </source>
</evidence>
<evidence type="ECO:0000259" key="4">
    <source>
        <dbReference type="Pfam" id="PF03446"/>
    </source>
</evidence>
<dbReference type="GO" id="GO:0016491">
    <property type="term" value="F:oxidoreductase activity"/>
    <property type="evidence" value="ECO:0007669"/>
    <property type="project" value="UniProtKB-KW"/>
</dbReference>
<dbReference type="Pfam" id="PF14833">
    <property type="entry name" value="NAD_binding_11"/>
    <property type="match status" value="1"/>
</dbReference>
<dbReference type="InterPro" id="IPR013328">
    <property type="entry name" value="6PGD_dom2"/>
</dbReference>
<keyword evidence="1" id="KW-0560">Oxidoreductase</keyword>